<organism evidence="3 4">
    <name type="scientific">Streptomyces cinnamoneus</name>
    <name type="common">Streptoverticillium cinnamoneum</name>
    <dbReference type="NCBI Taxonomy" id="53446"/>
    <lineage>
        <taxon>Bacteria</taxon>
        <taxon>Bacillati</taxon>
        <taxon>Actinomycetota</taxon>
        <taxon>Actinomycetes</taxon>
        <taxon>Kitasatosporales</taxon>
        <taxon>Streptomycetaceae</taxon>
        <taxon>Streptomyces</taxon>
        <taxon>Streptomyces cinnamoneus group</taxon>
    </lineage>
</organism>
<keyword evidence="2" id="KW-1133">Transmembrane helix</keyword>
<reference evidence="3 4" key="1">
    <citation type="journal article" date="2017" name="Biochemistry">
        <title>Identification of the Biosynthetic Pathway for the Antibiotic Bicyclomycin.</title>
        <authorList>
            <person name="Patteson J."/>
            <person name="Cai W."/>
            <person name="Johnson R.A."/>
            <person name="Santa Maria K."/>
            <person name="Li B."/>
        </authorList>
    </citation>
    <scope>NUCLEOTIDE SEQUENCE [LARGE SCALE GENOMIC DNA]</scope>
    <source>
        <strain evidence="3 4">ATCC 21532</strain>
    </source>
</reference>
<keyword evidence="2" id="KW-0472">Membrane</keyword>
<keyword evidence="4" id="KW-1185">Reference proteome</keyword>
<keyword evidence="2" id="KW-0812">Transmembrane</keyword>
<accession>A0A2G1XK64</accession>
<protein>
    <submittedName>
        <fullName evidence="3">Uncharacterized protein</fullName>
    </submittedName>
</protein>
<gene>
    <name evidence="3" type="ORF">BLA24_12950</name>
</gene>
<dbReference type="RefSeq" id="WP_099199136.1">
    <property type="nucleotide sequence ID" value="NZ_NHZO01000143.1"/>
</dbReference>
<dbReference type="Pfam" id="PF11209">
    <property type="entry name" value="LmeA"/>
    <property type="match status" value="1"/>
</dbReference>
<feature type="compositionally biased region" description="Pro residues" evidence="1">
    <location>
        <begin position="27"/>
        <end position="38"/>
    </location>
</feature>
<dbReference type="Proteomes" id="UP000222531">
    <property type="component" value="Unassembled WGS sequence"/>
</dbReference>
<dbReference type="OrthoDB" id="3215846at2"/>
<dbReference type="EMBL" id="NHZO01000143">
    <property type="protein sequence ID" value="PHQ51600.1"/>
    <property type="molecule type" value="Genomic_DNA"/>
</dbReference>
<proteinExistence type="predicted"/>
<comment type="caution">
    <text evidence="3">The sequence shown here is derived from an EMBL/GenBank/DDBJ whole genome shotgun (WGS) entry which is preliminary data.</text>
</comment>
<feature type="region of interest" description="Disordered" evidence="1">
    <location>
        <begin position="1"/>
        <end position="79"/>
    </location>
</feature>
<evidence type="ECO:0000256" key="1">
    <source>
        <dbReference type="SAM" id="MobiDB-lite"/>
    </source>
</evidence>
<evidence type="ECO:0000313" key="3">
    <source>
        <dbReference type="EMBL" id="PHQ51600.1"/>
    </source>
</evidence>
<dbReference type="AlphaFoldDB" id="A0A2G1XK64"/>
<evidence type="ECO:0000313" key="4">
    <source>
        <dbReference type="Proteomes" id="UP000222531"/>
    </source>
</evidence>
<name>A0A2G1XK64_STRCJ</name>
<sequence>MRTPTRIPSLPPNPYEELASLADPEPEPTPPDTPPGAPPLTVHIAPAHVVADEPWSPPDHRRPRKRSRRTRRARRSPARRPRLLVPRLLAAALGATALLLLADRCAAMYAEKKAQQALRQQLHLAADPQVDIRGFPFLTQVLAKRLHRVDVTVPDVDADRVSLAKVRASARDVRITGSVPAGVRGATVGQLKGDVLLSFADMNRELGSSQIKFSDLGDDAVAARGRVGIAGQQVLLRARAHLRRDGDRAVSTEVDSMSLDLPHLATYRPEGKDKSLVLHREAAERISRDAGRAKALLAVPAIAARLGVTEEEAAAALHSEQRLRGIVGSPRFVDRLTRANLVDVVVAHPWILERLGVDPAVVAGLAHVRPPELADRLTLSFRLPPQAKDLHLRGVVVERDGIRADLSATGLSVGGP</sequence>
<dbReference type="InterPro" id="IPR021373">
    <property type="entry name" value="DUF2993"/>
</dbReference>
<feature type="compositionally biased region" description="Basic residues" evidence="1">
    <location>
        <begin position="61"/>
        <end position="79"/>
    </location>
</feature>
<evidence type="ECO:0000256" key="2">
    <source>
        <dbReference type="SAM" id="Phobius"/>
    </source>
</evidence>
<feature type="transmembrane region" description="Helical" evidence="2">
    <location>
        <begin position="84"/>
        <end position="102"/>
    </location>
</feature>